<keyword evidence="7" id="KW-1185">Reference proteome</keyword>
<dbReference type="SUPFAM" id="SSF46689">
    <property type="entry name" value="Homeodomain-like"/>
    <property type="match status" value="1"/>
</dbReference>
<evidence type="ECO:0000313" key="6">
    <source>
        <dbReference type="EMBL" id="GAA4247371.1"/>
    </source>
</evidence>
<dbReference type="RefSeq" id="WP_345124222.1">
    <property type="nucleotide sequence ID" value="NZ_BAABAT010000004.1"/>
</dbReference>
<evidence type="ECO:0000256" key="2">
    <source>
        <dbReference type="ARBA" id="ARBA00023125"/>
    </source>
</evidence>
<dbReference type="InterPro" id="IPR009057">
    <property type="entry name" value="Homeodomain-like_sf"/>
</dbReference>
<dbReference type="Gene3D" id="1.10.10.60">
    <property type="entry name" value="Homeodomain-like"/>
    <property type="match status" value="1"/>
</dbReference>
<dbReference type="EMBL" id="BAABAT010000004">
    <property type="protein sequence ID" value="GAA4247371.1"/>
    <property type="molecule type" value="Genomic_DNA"/>
</dbReference>
<dbReference type="PANTHER" id="PTHR30055:SF234">
    <property type="entry name" value="HTH-TYPE TRANSCRIPTIONAL REGULATOR BETI"/>
    <property type="match status" value="1"/>
</dbReference>
<dbReference type="PROSITE" id="PS50977">
    <property type="entry name" value="HTH_TETR_2"/>
    <property type="match status" value="1"/>
</dbReference>
<proteinExistence type="predicted"/>
<reference evidence="7" key="1">
    <citation type="journal article" date="2019" name="Int. J. Syst. Evol. Microbiol.">
        <title>The Global Catalogue of Microorganisms (GCM) 10K type strain sequencing project: providing services to taxonomists for standard genome sequencing and annotation.</title>
        <authorList>
            <consortium name="The Broad Institute Genomics Platform"/>
            <consortium name="The Broad Institute Genome Sequencing Center for Infectious Disease"/>
            <person name="Wu L."/>
            <person name="Ma J."/>
        </authorList>
    </citation>
    <scope>NUCLEOTIDE SEQUENCE [LARGE SCALE GENOMIC DNA]</scope>
    <source>
        <strain evidence="7">JCM 17441</strain>
    </source>
</reference>
<feature type="domain" description="HTH tetR-type" evidence="5">
    <location>
        <begin position="13"/>
        <end position="73"/>
    </location>
</feature>
<accession>A0ABP8D5H3</accession>
<protein>
    <submittedName>
        <fullName evidence="6">TetR/AcrR family transcriptional regulator</fullName>
    </submittedName>
</protein>
<evidence type="ECO:0000256" key="4">
    <source>
        <dbReference type="PROSITE-ProRule" id="PRU00335"/>
    </source>
</evidence>
<evidence type="ECO:0000313" key="7">
    <source>
        <dbReference type="Proteomes" id="UP001500620"/>
    </source>
</evidence>
<organism evidence="6 7">
    <name type="scientific">Dactylosporangium darangshiense</name>
    <dbReference type="NCBI Taxonomy" id="579108"/>
    <lineage>
        <taxon>Bacteria</taxon>
        <taxon>Bacillati</taxon>
        <taxon>Actinomycetota</taxon>
        <taxon>Actinomycetes</taxon>
        <taxon>Micromonosporales</taxon>
        <taxon>Micromonosporaceae</taxon>
        <taxon>Dactylosporangium</taxon>
    </lineage>
</organism>
<dbReference type="Proteomes" id="UP001500620">
    <property type="component" value="Unassembled WGS sequence"/>
</dbReference>
<dbReference type="InterPro" id="IPR050109">
    <property type="entry name" value="HTH-type_TetR-like_transc_reg"/>
</dbReference>
<name>A0ABP8D5H3_9ACTN</name>
<dbReference type="Pfam" id="PF00440">
    <property type="entry name" value="TetR_N"/>
    <property type="match status" value="1"/>
</dbReference>
<comment type="caution">
    <text evidence="6">The sequence shown here is derived from an EMBL/GenBank/DDBJ whole genome shotgun (WGS) entry which is preliminary data.</text>
</comment>
<feature type="DNA-binding region" description="H-T-H motif" evidence="4">
    <location>
        <begin position="36"/>
        <end position="55"/>
    </location>
</feature>
<keyword evidence="1" id="KW-0805">Transcription regulation</keyword>
<evidence type="ECO:0000256" key="1">
    <source>
        <dbReference type="ARBA" id="ARBA00023015"/>
    </source>
</evidence>
<dbReference type="Gene3D" id="1.10.357.10">
    <property type="entry name" value="Tetracycline Repressor, domain 2"/>
    <property type="match status" value="1"/>
</dbReference>
<evidence type="ECO:0000256" key="3">
    <source>
        <dbReference type="ARBA" id="ARBA00023163"/>
    </source>
</evidence>
<keyword evidence="2 4" id="KW-0238">DNA-binding</keyword>
<sequence>MGVEQGLRERKKRETRRLISDVATMLFVERGFDAVTVAEIAARAGVAPKTVFNYFPRKEDLFLDRLEELSAMVTAAVRGSGPGVGAPDALLALVLDLLAQRHPLSGYAEPGYVHFWQVIIDSPPLQARVREYVQELEDLLAALIAERSGGAEPDFRARFAAAAAVSAYRTVYLDGARRVFAGEDHEAVAAALASQYARAFDAAQRSIAAL</sequence>
<dbReference type="PRINTS" id="PR00455">
    <property type="entry name" value="HTHTETR"/>
</dbReference>
<dbReference type="InterPro" id="IPR041347">
    <property type="entry name" value="MftR_C"/>
</dbReference>
<keyword evidence="3" id="KW-0804">Transcription</keyword>
<evidence type="ECO:0000259" key="5">
    <source>
        <dbReference type="PROSITE" id="PS50977"/>
    </source>
</evidence>
<gene>
    <name evidence="6" type="ORF">GCM10022255_022970</name>
</gene>
<dbReference type="Pfam" id="PF17754">
    <property type="entry name" value="TetR_C_14"/>
    <property type="match status" value="1"/>
</dbReference>
<dbReference type="PANTHER" id="PTHR30055">
    <property type="entry name" value="HTH-TYPE TRANSCRIPTIONAL REGULATOR RUTR"/>
    <property type="match status" value="1"/>
</dbReference>
<dbReference type="InterPro" id="IPR001647">
    <property type="entry name" value="HTH_TetR"/>
</dbReference>